<reference evidence="1 2" key="1">
    <citation type="submission" date="2019-05" db="EMBL/GenBank/DDBJ databases">
        <title>Another draft genome of Portunus trituberculatus and its Hox gene families provides insights of decapod evolution.</title>
        <authorList>
            <person name="Jeong J.-H."/>
            <person name="Song I."/>
            <person name="Kim S."/>
            <person name="Choi T."/>
            <person name="Kim D."/>
            <person name="Ryu S."/>
            <person name="Kim W."/>
        </authorList>
    </citation>
    <scope>NUCLEOTIDE SEQUENCE [LARGE SCALE GENOMIC DNA]</scope>
    <source>
        <tissue evidence="1">Muscle</tissue>
    </source>
</reference>
<organism evidence="1 2">
    <name type="scientific">Portunus trituberculatus</name>
    <name type="common">Swimming crab</name>
    <name type="synonym">Neptunus trituberculatus</name>
    <dbReference type="NCBI Taxonomy" id="210409"/>
    <lineage>
        <taxon>Eukaryota</taxon>
        <taxon>Metazoa</taxon>
        <taxon>Ecdysozoa</taxon>
        <taxon>Arthropoda</taxon>
        <taxon>Crustacea</taxon>
        <taxon>Multicrustacea</taxon>
        <taxon>Malacostraca</taxon>
        <taxon>Eumalacostraca</taxon>
        <taxon>Eucarida</taxon>
        <taxon>Decapoda</taxon>
        <taxon>Pleocyemata</taxon>
        <taxon>Brachyura</taxon>
        <taxon>Eubrachyura</taxon>
        <taxon>Portunoidea</taxon>
        <taxon>Portunidae</taxon>
        <taxon>Portuninae</taxon>
        <taxon>Portunus</taxon>
    </lineage>
</organism>
<name>A0A5B7EZE4_PORTR</name>
<accession>A0A5B7EZE4</accession>
<protein>
    <submittedName>
        <fullName evidence="1">Uncharacterized protein</fullName>
    </submittedName>
</protein>
<evidence type="ECO:0000313" key="2">
    <source>
        <dbReference type="Proteomes" id="UP000324222"/>
    </source>
</evidence>
<dbReference type="Proteomes" id="UP000324222">
    <property type="component" value="Unassembled WGS sequence"/>
</dbReference>
<proteinExistence type="predicted"/>
<sequence length="118" mass="12518">MRAYSQHTQDGLQGGDCSSLYGRAGHAFPGALCPNWSNVYSSARVGREMRVVERGEGAGFAGLASPPHWVLVSTVHGRRAGGVVGVGQACWVEPWKDVSLYGKKLTGVFVIMNVDLGA</sequence>
<evidence type="ECO:0000313" key="1">
    <source>
        <dbReference type="EMBL" id="MPC38496.1"/>
    </source>
</evidence>
<dbReference type="EMBL" id="VSRR010004082">
    <property type="protein sequence ID" value="MPC38496.1"/>
    <property type="molecule type" value="Genomic_DNA"/>
</dbReference>
<gene>
    <name evidence="1" type="ORF">E2C01_032003</name>
</gene>
<comment type="caution">
    <text evidence="1">The sequence shown here is derived from an EMBL/GenBank/DDBJ whole genome shotgun (WGS) entry which is preliminary data.</text>
</comment>
<keyword evidence="2" id="KW-1185">Reference proteome</keyword>
<dbReference type="AlphaFoldDB" id="A0A5B7EZE4"/>